<sequence length="92" mass="10944">MEIIPCYFYGLSNTPLSQFESFRIPDGKGNWYTSSPKAHNVYVENQNKKFGRELKSLIRLIKSWKYYNNVSIQSFYLELSATKYLKKEKNLF</sequence>
<name>A0ABU5SQ54_9BACT</name>
<organism evidence="1 2">
    <name type="scientific">Arcicella lustrica</name>
    <dbReference type="NCBI Taxonomy" id="2984196"/>
    <lineage>
        <taxon>Bacteria</taxon>
        <taxon>Pseudomonadati</taxon>
        <taxon>Bacteroidota</taxon>
        <taxon>Cytophagia</taxon>
        <taxon>Cytophagales</taxon>
        <taxon>Flectobacillaceae</taxon>
        <taxon>Arcicella</taxon>
    </lineage>
</organism>
<dbReference type="RefSeq" id="WP_323689560.1">
    <property type="nucleotide sequence ID" value="NZ_JAYGIM010000021.1"/>
</dbReference>
<dbReference type="EMBL" id="JAYGIM010000021">
    <property type="protein sequence ID" value="MEA5429448.1"/>
    <property type="molecule type" value="Genomic_DNA"/>
</dbReference>
<accession>A0ABU5SQ54</accession>
<evidence type="ECO:0000313" key="2">
    <source>
        <dbReference type="Proteomes" id="UP001302222"/>
    </source>
</evidence>
<comment type="caution">
    <text evidence="1">The sequence shown here is derived from an EMBL/GenBank/DDBJ whole genome shotgun (WGS) entry which is preliminary data.</text>
</comment>
<protein>
    <submittedName>
        <fullName evidence="1">Uncharacterized protein</fullName>
    </submittedName>
</protein>
<keyword evidence="2" id="KW-1185">Reference proteome</keyword>
<proteinExistence type="predicted"/>
<dbReference type="Proteomes" id="UP001302222">
    <property type="component" value="Unassembled WGS sequence"/>
</dbReference>
<evidence type="ECO:0000313" key="1">
    <source>
        <dbReference type="EMBL" id="MEA5429448.1"/>
    </source>
</evidence>
<reference evidence="1 2" key="1">
    <citation type="submission" date="2023-12" db="EMBL/GenBank/DDBJ databases">
        <title>Novel species of the genus Arcicella isolated from rivers.</title>
        <authorList>
            <person name="Lu H."/>
        </authorList>
    </citation>
    <scope>NUCLEOTIDE SEQUENCE [LARGE SCALE GENOMIC DNA]</scope>
    <source>
        <strain evidence="1 2">DC25W</strain>
    </source>
</reference>
<gene>
    <name evidence="1" type="ORF">VB798_22845</name>
</gene>